<feature type="region of interest" description="Disordered" evidence="1">
    <location>
        <begin position="1"/>
        <end position="91"/>
    </location>
</feature>
<evidence type="ECO:0000256" key="1">
    <source>
        <dbReference type="SAM" id="MobiDB-lite"/>
    </source>
</evidence>
<evidence type="ECO:0000313" key="2">
    <source>
        <dbReference type="EMBL" id="SBO98396.1"/>
    </source>
</evidence>
<accession>A0A1M4EHY7</accession>
<dbReference type="AlphaFoldDB" id="A0A1M4EHY7"/>
<feature type="compositionally biased region" description="Basic residues" evidence="1">
    <location>
        <begin position="1"/>
        <end position="10"/>
    </location>
</feature>
<dbReference type="RefSeq" id="WP_225267083.1">
    <property type="nucleotide sequence ID" value="NZ_CP084058.1"/>
</dbReference>
<organism evidence="2">
    <name type="scientific">Nonomuraea gerenzanensis</name>
    <dbReference type="NCBI Taxonomy" id="93944"/>
    <lineage>
        <taxon>Bacteria</taxon>
        <taxon>Bacillati</taxon>
        <taxon>Actinomycetota</taxon>
        <taxon>Actinomycetes</taxon>
        <taxon>Streptosporangiales</taxon>
        <taxon>Streptosporangiaceae</taxon>
        <taxon>Nonomuraea</taxon>
    </lineage>
</organism>
<gene>
    <name evidence="2" type="ORF">BN4615_P7912</name>
</gene>
<proteinExistence type="predicted"/>
<name>A0A1M4EHY7_9ACTN</name>
<dbReference type="EMBL" id="LT559118">
    <property type="protein sequence ID" value="SBO98396.1"/>
    <property type="molecule type" value="Genomic_DNA"/>
</dbReference>
<protein>
    <submittedName>
        <fullName evidence="2">Uncharacterized protein</fullName>
    </submittedName>
</protein>
<sequence length="91" mass="9792">MSKRSRRRRALSSGAPAWPPGFGPGEPHWTERDYPPFTDPPGGKGGVREPRKPKPAPPALSAEAVPPDPPVRARDRTLPPPEEVTRALAGT</sequence>
<reference evidence="2" key="1">
    <citation type="submission" date="2016-04" db="EMBL/GenBank/DDBJ databases">
        <authorList>
            <person name="Evans L.H."/>
            <person name="Alamgir A."/>
            <person name="Owens N."/>
            <person name="Weber N.D."/>
            <person name="Virtaneva K."/>
            <person name="Barbian K."/>
            <person name="Babar A."/>
            <person name="Rosenke K."/>
        </authorList>
    </citation>
    <scope>NUCLEOTIDE SEQUENCE</scope>
    <source>
        <strain evidence="2">Nono1</strain>
    </source>
</reference>